<dbReference type="Proteomes" id="UP001165366">
    <property type="component" value="Unassembled WGS sequence"/>
</dbReference>
<name>A0ABS9KDM1_9BACT</name>
<dbReference type="InterPro" id="IPR037401">
    <property type="entry name" value="SnoaL-like"/>
</dbReference>
<accession>A0ABS9KDM1</accession>
<keyword evidence="3" id="KW-1185">Reference proteome</keyword>
<sequence>MTNLENVQDGYQKFADQDIEGVLAKFDEGIQWHECNGFPFIEGDGIYIGPESILQNIFAMIPEHYDGFNINITDLMASGDKVIMQGFYEGTWKETGKDFKANATHIWTLKNGKVTHFFQAVDTAAIIS</sequence>
<gene>
    <name evidence="2" type="ORF">L6773_10155</name>
</gene>
<feature type="domain" description="SnoaL-like" evidence="1">
    <location>
        <begin position="8"/>
        <end position="116"/>
    </location>
</feature>
<evidence type="ECO:0000259" key="1">
    <source>
        <dbReference type="Pfam" id="PF12680"/>
    </source>
</evidence>
<dbReference type="RefSeq" id="WP_237854006.1">
    <property type="nucleotide sequence ID" value="NZ_JAKLWS010000011.1"/>
</dbReference>
<dbReference type="PANTHER" id="PTHR41252">
    <property type="entry name" value="BLR2505 PROTEIN"/>
    <property type="match status" value="1"/>
</dbReference>
<evidence type="ECO:0000313" key="3">
    <source>
        <dbReference type="Proteomes" id="UP001165366"/>
    </source>
</evidence>
<dbReference type="Pfam" id="PF12680">
    <property type="entry name" value="SnoaL_2"/>
    <property type="match status" value="1"/>
</dbReference>
<dbReference type="SUPFAM" id="SSF54427">
    <property type="entry name" value="NTF2-like"/>
    <property type="match status" value="1"/>
</dbReference>
<reference evidence="2" key="1">
    <citation type="submission" date="2022-01" db="EMBL/GenBank/DDBJ databases">
        <authorList>
            <person name="Wang Y."/>
        </authorList>
    </citation>
    <scope>NUCLEOTIDE SEQUENCE</scope>
    <source>
        <strain evidence="2">WB101</strain>
    </source>
</reference>
<dbReference type="PANTHER" id="PTHR41252:SF1">
    <property type="entry name" value="BLR2505 PROTEIN"/>
    <property type="match status" value="1"/>
</dbReference>
<dbReference type="EMBL" id="JAKLWS010000011">
    <property type="protein sequence ID" value="MCG2588931.1"/>
    <property type="molecule type" value="Genomic_DNA"/>
</dbReference>
<dbReference type="Gene3D" id="3.10.450.50">
    <property type="match status" value="1"/>
</dbReference>
<organism evidence="2 3">
    <name type="scientific">Rhodohalobacter sulfatireducens</name>
    <dbReference type="NCBI Taxonomy" id="2911366"/>
    <lineage>
        <taxon>Bacteria</taxon>
        <taxon>Pseudomonadati</taxon>
        <taxon>Balneolota</taxon>
        <taxon>Balneolia</taxon>
        <taxon>Balneolales</taxon>
        <taxon>Balneolaceae</taxon>
        <taxon>Rhodohalobacter</taxon>
    </lineage>
</organism>
<comment type="caution">
    <text evidence="2">The sequence shown here is derived from an EMBL/GenBank/DDBJ whole genome shotgun (WGS) entry which is preliminary data.</text>
</comment>
<dbReference type="InterPro" id="IPR032710">
    <property type="entry name" value="NTF2-like_dom_sf"/>
</dbReference>
<protein>
    <submittedName>
        <fullName evidence="2">Nuclear transport factor 2 family protein</fullName>
    </submittedName>
</protein>
<evidence type="ECO:0000313" key="2">
    <source>
        <dbReference type="EMBL" id="MCG2588931.1"/>
    </source>
</evidence>
<proteinExistence type="predicted"/>
<reference evidence="2" key="2">
    <citation type="submission" date="2024-05" db="EMBL/GenBank/DDBJ databases">
        <title>Rhodohalobacter halophilus gen. nov., sp. nov., a moderately halophilic member of the family Balneolaceae.</title>
        <authorList>
            <person name="Xia J."/>
        </authorList>
    </citation>
    <scope>NUCLEOTIDE SEQUENCE</scope>
    <source>
        <strain evidence="2">WB101</strain>
    </source>
</reference>